<protein>
    <submittedName>
        <fullName evidence="2">Unnamed protein product</fullName>
    </submittedName>
</protein>
<proteinExistence type="predicted"/>
<dbReference type="OrthoDB" id="103398at2759"/>
<accession>A0A9W6U4N1</accession>
<organism evidence="2 3">
    <name type="scientific">Phytophthora fragariaefolia</name>
    <dbReference type="NCBI Taxonomy" id="1490495"/>
    <lineage>
        <taxon>Eukaryota</taxon>
        <taxon>Sar</taxon>
        <taxon>Stramenopiles</taxon>
        <taxon>Oomycota</taxon>
        <taxon>Peronosporomycetes</taxon>
        <taxon>Peronosporales</taxon>
        <taxon>Peronosporaceae</taxon>
        <taxon>Phytophthora</taxon>
    </lineage>
</organism>
<gene>
    <name evidence="2" type="ORF">Pfra01_000441000</name>
</gene>
<name>A0A9W6U4N1_9STRA</name>
<comment type="caution">
    <text evidence="2">The sequence shown here is derived from an EMBL/GenBank/DDBJ whole genome shotgun (WGS) entry which is preliminary data.</text>
</comment>
<dbReference type="EMBL" id="BSXT01000348">
    <property type="protein sequence ID" value="GMF25108.1"/>
    <property type="molecule type" value="Genomic_DNA"/>
</dbReference>
<reference evidence="2" key="1">
    <citation type="submission" date="2023-04" db="EMBL/GenBank/DDBJ databases">
        <title>Phytophthora fragariaefolia NBRC 109709.</title>
        <authorList>
            <person name="Ichikawa N."/>
            <person name="Sato H."/>
            <person name="Tonouchi N."/>
        </authorList>
    </citation>
    <scope>NUCLEOTIDE SEQUENCE</scope>
    <source>
        <strain evidence="2">NBRC 109709</strain>
    </source>
</reference>
<dbReference type="Proteomes" id="UP001165121">
    <property type="component" value="Unassembled WGS sequence"/>
</dbReference>
<evidence type="ECO:0000313" key="3">
    <source>
        <dbReference type="Proteomes" id="UP001165121"/>
    </source>
</evidence>
<evidence type="ECO:0000256" key="1">
    <source>
        <dbReference type="SAM" id="MobiDB-lite"/>
    </source>
</evidence>
<feature type="region of interest" description="Disordered" evidence="1">
    <location>
        <begin position="1"/>
        <end position="56"/>
    </location>
</feature>
<keyword evidence="3" id="KW-1185">Reference proteome</keyword>
<evidence type="ECO:0000313" key="2">
    <source>
        <dbReference type="EMBL" id="GMF25108.1"/>
    </source>
</evidence>
<dbReference type="AlphaFoldDB" id="A0A9W6U4N1"/>
<sequence>MCAKHSDQQDDETKDEDLHEAVSTDESDGDAIGDGNLSIEERPRSSSPVATPEMPSTAGLCRVSGCTSLVVKKGLCRFHSIKPRCTSLSGCRSIAHSRGLCLAHYNAQRLHGNAATCSQPTANSQVPQRHASTIQSTAQQQELQARYYCDAALAAKSTELFSILSNGTAAGVAPALPTVRTTARLQQRTAEQHCNEVLAARAFHFIRTNPASRPSAPAVVRPRTRGQRLQECTIRGCLNVANGSLICAAHEAWATGRYPQASASVHLSTVTGTPK</sequence>